<keyword evidence="4" id="KW-1185">Reference proteome</keyword>
<feature type="coiled-coil region" evidence="1">
    <location>
        <begin position="495"/>
        <end position="522"/>
    </location>
</feature>
<keyword evidence="1" id="KW-0175">Coiled coil</keyword>
<feature type="region of interest" description="Disordered" evidence="2">
    <location>
        <begin position="87"/>
        <end position="124"/>
    </location>
</feature>
<feature type="region of interest" description="Disordered" evidence="2">
    <location>
        <begin position="560"/>
        <end position="608"/>
    </location>
</feature>
<feature type="region of interest" description="Disordered" evidence="2">
    <location>
        <begin position="1"/>
        <end position="26"/>
    </location>
</feature>
<dbReference type="EMBL" id="BPWL01000018">
    <property type="protein sequence ID" value="GJJ16300.1"/>
    <property type="molecule type" value="Genomic_DNA"/>
</dbReference>
<proteinExistence type="predicted"/>
<feature type="compositionally biased region" description="Polar residues" evidence="2">
    <location>
        <begin position="216"/>
        <end position="226"/>
    </location>
</feature>
<gene>
    <name evidence="3" type="ORF">Clacol_010597</name>
</gene>
<reference evidence="3" key="1">
    <citation type="submission" date="2021-10" db="EMBL/GenBank/DDBJ databases">
        <title>De novo Genome Assembly of Clathrus columnatus (Basidiomycota, Fungi) Using Illumina and Nanopore Sequence Data.</title>
        <authorList>
            <person name="Ogiso-Tanaka E."/>
            <person name="Itagaki H."/>
            <person name="Hosoya T."/>
            <person name="Hosaka K."/>
        </authorList>
    </citation>
    <scope>NUCLEOTIDE SEQUENCE</scope>
    <source>
        <strain evidence="3">MO-923</strain>
    </source>
</reference>
<accession>A0AAV5AWK3</accession>
<dbReference type="AlphaFoldDB" id="A0AAV5AWK3"/>
<feature type="compositionally biased region" description="Polar residues" evidence="2">
    <location>
        <begin position="235"/>
        <end position="249"/>
    </location>
</feature>
<feature type="compositionally biased region" description="Polar residues" evidence="2">
    <location>
        <begin position="105"/>
        <end position="118"/>
    </location>
</feature>
<feature type="compositionally biased region" description="Basic and acidic residues" evidence="2">
    <location>
        <begin position="403"/>
        <end position="420"/>
    </location>
</feature>
<sequence>MDKILNKSKSMLFGRKNGKKDDNLRDSESFYDMEENSWSPKMHAQTLGLKTKNTMSTEPSSYSHPHLGLGGYLNGTVSNVNYYASRRDTQSTTLPRHKSTALDRSLSTTGANPSTLSLNAHGGERYRLEMNSSRGRSQSTIPFQVSPRDIVETSDQTKNKTASARTDLGRTGTGDLKVASPSQLSDTSYRGCSISAPITSGLFALETKFDTSTNRTNVETLRSTSAGEGLGRHIPTSSNSCSMTSLNRMETSDKDNEQKHTPRSPGGPSPLRGRRSLNFFNTPAQTLISGTRSTGPLSSGTERYNVSGFPRSVKEREMSFKSGDNQLLPNLVRYGTENRVFNSLERKERESESIKSKTISAPILDNNNGGPRLFHSRAVSDNHISFNSVQPLSLRSHPKFQKKPNEHPEPFEEGSVKERGAIVSPNTHESSPSILQTSSSLPTPPTSSTTLSFIANELDMSKLDIDKELNGRLNFKVEANANVTSRPNQTPPTRSEELNVALKVQNKKLDELCERVSALNNLLHEEMTSKKLFVKRISHLENEVRGLRWILSERERTKRADWSSELMESDSRGSHSQVASTDSSNSRYDGSSVSHTTEKDKEGRITRRECKYSTDHTLAIKIPPPASKMDDNRRKRFGLALDPSPDSTPTVLSMYDACYVMEPTSAHRSNKDINYPS</sequence>
<feature type="region of interest" description="Disordered" evidence="2">
    <location>
        <begin position="390"/>
        <end position="448"/>
    </location>
</feature>
<feature type="compositionally biased region" description="Polar residues" evidence="2">
    <location>
        <begin position="574"/>
        <end position="595"/>
    </location>
</feature>
<feature type="compositionally biased region" description="Polar residues" evidence="2">
    <location>
        <begin position="278"/>
        <end position="304"/>
    </location>
</feature>
<organism evidence="3 4">
    <name type="scientific">Clathrus columnatus</name>
    <dbReference type="NCBI Taxonomy" id="1419009"/>
    <lineage>
        <taxon>Eukaryota</taxon>
        <taxon>Fungi</taxon>
        <taxon>Dikarya</taxon>
        <taxon>Basidiomycota</taxon>
        <taxon>Agaricomycotina</taxon>
        <taxon>Agaricomycetes</taxon>
        <taxon>Phallomycetidae</taxon>
        <taxon>Phallales</taxon>
        <taxon>Clathraceae</taxon>
        <taxon>Clathrus</taxon>
    </lineage>
</organism>
<feature type="region of interest" description="Disordered" evidence="2">
    <location>
        <begin position="216"/>
        <end position="306"/>
    </location>
</feature>
<comment type="caution">
    <text evidence="3">The sequence shown here is derived from an EMBL/GenBank/DDBJ whole genome shotgun (WGS) entry which is preliminary data.</text>
</comment>
<evidence type="ECO:0000313" key="4">
    <source>
        <dbReference type="Proteomes" id="UP001050691"/>
    </source>
</evidence>
<feature type="compositionally biased region" description="Basic and acidic residues" evidence="2">
    <location>
        <begin position="250"/>
        <end position="260"/>
    </location>
</feature>
<feature type="compositionally biased region" description="Basic and acidic residues" evidence="2">
    <location>
        <begin position="596"/>
        <end position="608"/>
    </location>
</feature>
<evidence type="ECO:0000313" key="3">
    <source>
        <dbReference type="EMBL" id="GJJ16300.1"/>
    </source>
</evidence>
<dbReference type="Proteomes" id="UP001050691">
    <property type="component" value="Unassembled WGS sequence"/>
</dbReference>
<evidence type="ECO:0000256" key="2">
    <source>
        <dbReference type="SAM" id="MobiDB-lite"/>
    </source>
</evidence>
<feature type="region of interest" description="Disordered" evidence="2">
    <location>
        <begin position="152"/>
        <end position="187"/>
    </location>
</feature>
<name>A0AAV5AWK3_9AGAM</name>
<feature type="compositionally biased region" description="Low complexity" evidence="2">
    <location>
        <begin position="430"/>
        <end position="448"/>
    </location>
</feature>
<protein>
    <submittedName>
        <fullName evidence="3">Uncharacterized protein</fullName>
    </submittedName>
</protein>
<evidence type="ECO:0000256" key="1">
    <source>
        <dbReference type="SAM" id="Coils"/>
    </source>
</evidence>